<evidence type="ECO:0000256" key="5">
    <source>
        <dbReference type="RuleBase" id="RU362116"/>
    </source>
</evidence>
<accession>A0A0E3U529</accession>
<dbReference type="OrthoDB" id="9804559at2"/>
<name>A0A0E3U529_9BURK</name>
<dbReference type="InterPro" id="IPR037925">
    <property type="entry name" value="FlgE/F/G-like"/>
</dbReference>
<dbReference type="GO" id="GO:0071978">
    <property type="term" value="P:bacterial-type flagellum-dependent swarming motility"/>
    <property type="evidence" value="ECO:0007669"/>
    <property type="project" value="TreeGrafter"/>
</dbReference>
<keyword evidence="4 5" id="KW-0975">Bacterial flagellum</keyword>
<dbReference type="PATRIC" id="fig|573737.6.peg.1588"/>
<dbReference type="PROSITE" id="PS00588">
    <property type="entry name" value="FLAGELLA_BB_ROD"/>
    <property type="match status" value="1"/>
</dbReference>
<evidence type="ECO:0000256" key="2">
    <source>
        <dbReference type="ARBA" id="ARBA00009677"/>
    </source>
</evidence>
<dbReference type="AlphaFoldDB" id="A0A0E3U529"/>
<dbReference type="InterPro" id="IPR019776">
    <property type="entry name" value="Flagellar_basal_body_rod_CS"/>
</dbReference>
<dbReference type="InterPro" id="IPR020013">
    <property type="entry name" value="Flagellar_FlgE/F/G"/>
</dbReference>
<comment type="similarity">
    <text evidence="2 5">Belongs to the flagella basal body rod proteins family.</text>
</comment>
<keyword evidence="10" id="KW-0966">Cell projection</keyword>
<evidence type="ECO:0000259" key="8">
    <source>
        <dbReference type="Pfam" id="PF07559"/>
    </source>
</evidence>
<dbReference type="Gene3D" id="2.60.98.20">
    <property type="entry name" value="Flagellar hook protein FlgE"/>
    <property type="match status" value="1"/>
</dbReference>
<evidence type="ECO:0000259" key="7">
    <source>
        <dbReference type="Pfam" id="PF06429"/>
    </source>
</evidence>
<dbReference type="Pfam" id="PF22692">
    <property type="entry name" value="LlgE_F_G_D1"/>
    <property type="match status" value="1"/>
</dbReference>
<dbReference type="InterPro" id="IPR011491">
    <property type="entry name" value="FlgE_D2"/>
</dbReference>
<dbReference type="InterPro" id="IPR001444">
    <property type="entry name" value="Flag_bb_rod_N"/>
</dbReference>
<keyword evidence="11" id="KW-1185">Reference proteome</keyword>
<feature type="domain" description="Flagellar basal-body/hook protein C-terminal" evidence="7">
    <location>
        <begin position="373"/>
        <end position="418"/>
    </location>
</feature>
<comment type="subcellular location">
    <subcellularLocation>
        <location evidence="1 5">Bacterial flagellum basal body</location>
    </subcellularLocation>
</comment>
<dbReference type="NCBIfam" id="TIGR03506">
    <property type="entry name" value="FlgEFG_subfam"/>
    <property type="match status" value="1"/>
</dbReference>
<dbReference type="KEGG" id="pox:MB84_04030"/>
<dbReference type="SUPFAM" id="SSF117143">
    <property type="entry name" value="Flagellar hook protein flgE"/>
    <property type="match status" value="1"/>
</dbReference>
<dbReference type="Pfam" id="PF00460">
    <property type="entry name" value="Flg_bb_rod"/>
    <property type="match status" value="1"/>
</dbReference>
<evidence type="ECO:0000313" key="10">
    <source>
        <dbReference type="EMBL" id="AKC68804.1"/>
    </source>
</evidence>
<keyword evidence="10" id="KW-0969">Cilium</keyword>
<organism evidence="10 11">
    <name type="scientific">Pandoraea oxalativorans</name>
    <dbReference type="NCBI Taxonomy" id="573737"/>
    <lineage>
        <taxon>Bacteria</taxon>
        <taxon>Pseudomonadati</taxon>
        <taxon>Pseudomonadota</taxon>
        <taxon>Betaproteobacteria</taxon>
        <taxon>Burkholderiales</taxon>
        <taxon>Burkholderiaceae</taxon>
        <taxon>Pandoraea</taxon>
    </lineage>
</organism>
<dbReference type="EMBL" id="CP011253">
    <property type="protein sequence ID" value="AKC68804.1"/>
    <property type="molecule type" value="Genomic_DNA"/>
</dbReference>
<reference evidence="10" key="1">
    <citation type="submission" date="2016-06" db="EMBL/GenBank/DDBJ databases">
        <title>Pandoraea oxalativorans DSM 23570 Genome Sequencing.</title>
        <authorList>
            <person name="Ee R."/>
            <person name="Lim Y.-L."/>
            <person name="Yong D."/>
            <person name="Yin W.-F."/>
            <person name="Chan K.-G."/>
        </authorList>
    </citation>
    <scope>NUCLEOTIDE SEQUENCE</scope>
    <source>
        <strain evidence="10">DSM 23570</strain>
    </source>
</reference>
<evidence type="ECO:0000256" key="1">
    <source>
        <dbReference type="ARBA" id="ARBA00004117"/>
    </source>
</evidence>
<dbReference type="InterPro" id="IPR010930">
    <property type="entry name" value="Flg_bb/hook_C_dom"/>
</dbReference>
<dbReference type="NCBIfam" id="NF004238">
    <property type="entry name" value="PRK05682.1-1"/>
    <property type="match status" value="1"/>
</dbReference>
<evidence type="ECO:0000259" key="9">
    <source>
        <dbReference type="Pfam" id="PF22692"/>
    </source>
</evidence>
<dbReference type="Proteomes" id="UP000035050">
    <property type="component" value="Chromosome"/>
</dbReference>
<dbReference type="PANTHER" id="PTHR30435">
    <property type="entry name" value="FLAGELLAR PROTEIN"/>
    <property type="match status" value="1"/>
</dbReference>
<sequence>MAFSTGLSGLNAASKDLDVIGNNVANAATVGFKQGQAQFADIYANSLFGAGNNTVGIGTRVAAIAQQFTQGDITVTNRQLDLAISGNGFFRVSNNGTIAYSRNGQFSLDKNGYIVNSNGDHLTGYLAGPNGIINSVSPVDLQIPTGDLAPTATKKITGQFNLDSRSAVNTTPFSITDPNSYTNATSLKVYDSLGNSHDVNLYFKKTSVDTTTNNATWTVYASVDGTTQVGTGPIGTLTFNSSGSLVSQTDSTGAAVTGPITLPTIAYGNGAAAGNLTLNLTGTTQFGNSYTPNTLTQDGYSSGRLTGFTFNADGTIVGTYSNTQSMVLGQVALANFNNVNGLIPLGNNLWSESAASGIPIVGVPGGTNLGKLQAGAVEASNVDLTAELVHMITAQRNYQANAQTIKTEDQLMQTMVNL</sequence>
<dbReference type="Pfam" id="PF07559">
    <property type="entry name" value="FlgE_D2"/>
    <property type="match status" value="1"/>
</dbReference>
<proteinExistence type="inferred from homology"/>
<protein>
    <recommendedName>
        <fullName evidence="3 5">Flagellar hook protein FlgE</fullName>
    </recommendedName>
</protein>
<dbReference type="GO" id="GO:0009424">
    <property type="term" value="C:bacterial-type flagellum hook"/>
    <property type="evidence" value="ECO:0007669"/>
    <property type="project" value="TreeGrafter"/>
</dbReference>
<feature type="domain" description="Flagellar basal body rod protein N-terminal" evidence="6">
    <location>
        <begin position="5"/>
        <end position="33"/>
    </location>
</feature>
<dbReference type="HOGENOM" id="CLU_013687_2_0_4"/>
<dbReference type="Pfam" id="PF06429">
    <property type="entry name" value="Flg_bbr_C"/>
    <property type="match status" value="1"/>
</dbReference>
<dbReference type="InterPro" id="IPR053967">
    <property type="entry name" value="LlgE_F_G-like_D1"/>
</dbReference>
<comment type="function">
    <text evidence="5">A flexible structure which links the flagellar filament to the drive apparatus in the basal body.</text>
</comment>
<evidence type="ECO:0000256" key="4">
    <source>
        <dbReference type="ARBA" id="ARBA00023143"/>
    </source>
</evidence>
<dbReference type="InterPro" id="IPR037058">
    <property type="entry name" value="Falgellar_hook_FlgE_sf"/>
</dbReference>
<keyword evidence="10" id="KW-0282">Flagellum</keyword>
<dbReference type="RefSeq" id="WP_046290183.1">
    <property type="nucleotide sequence ID" value="NZ_CP011253.3"/>
</dbReference>
<dbReference type="PANTHER" id="PTHR30435:SF1">
    <property type="entry name" value="FLAGELLAR HOOK PROTEIN FLGE"/>
    <property type="match status" value="1"/>
</dbReference>
<evidence type="ECO:0000256" key="3">
    <source>
        <dbReference type="ARBA" id="ARBA00019015"/>
    </source>
</evidence>
<gene>
    <name evidence="10" type="primary">flgE</name>
    <name evidence="10" type="ORF">MB84_04030</name>
</gene>
<feature type="domain" description="Flagellar hook protein FlgE/F/G-like D1" evidence="9">
    <location>
        <begin position="83"/>
        <end position="145"/>
    </location>
</feature>
<dbReference type="GO" id="GO:0009425">
    <property type="term" value="C:bacterial-type flagellum basal body"/>
    <property type="evidence" value="ECO:0007669"/>
    <property type="project" value="UniProtKB-SubCell"/>
</dbReference>
<evidence type="ECO:0000313" key="11">
    <source>
        <dbReference type="Proteomes" id="UP000035050"/>
    </source>
</evidence>
<evidence type="ECO:0000259" key="6">
    <source>
        <dbReference type="Pfam" id="PF00460"/>
    </source>
</evidence>
<dbReference type="GO" id="GO:0005829">
    <property type="term" value="C:cytosol"/>
    <property type="evidence" value="ECO:0007669"/>
    <property type="project" value="TreeGrafter"/>
</dbReference>
<feature type="domain" description="Flagellar hook protein FlgE D2" evidence="8">
    <location>
        <begin position="161"/>
        <end position="300"/>
    </location>
</feature>